<feature type="domain" description="MCM C-terminal AAA(+) ATPase" evidence="4">
    <location>
        <begin position="293"/>
        <end position="351"/>
    </location>
</feature>
<evidence type="ECO:0000256" key="2">
    <source>
        <dbReference type="ARBA" id="ARBA00022741"/>
    </source>
</evidence>
<dbReference type="AlphaFoldDB" id="A0A932GMF3"/>
<organism evidence="5 6">
    <name type="scientific">Tectimicrobiota bacterium</name>
    <dbReference type="NCBI Taxonomy" id="2528274"/>
    <lineage>
        <taxon>Bacteria</taxon>
        <taxon>Pseudomonadati</taxon>
        <taxon>Nitrospinota/Tectimicrobiota group</taxon>
        <taxon>Candidatus Tectimicrobiota</taxon>
    </lineage>
</organism>
<dbReference type="InterPro" id="IPR027417">
    <property type="entry name" value="P-loop_NTPase"/>
</dbReference>
<dbReference type="Gene3D" id="3.40.50.300">
    <property type="entry name" value="P-loop containing nucleotide triphosphate hydrolases"/>
    <property type="match status" value="1"/>
</dbReference>
<dbReference type="EMBL" id="JACPSX010000015">
    <property type="protein sequence ID" value="MBI3013639.1"/>
    <property type="molecule type" value="Genomic_DNA"/>
</dbReference>
<dbReference type="Pfam" id="PF13335">
    <property type="entry name" value="Mg_chelatase_C"/>
    <property type="match status" value="1"/>
</dbReference>
<dbReference type="InterPro" id="IPR004482">
    <property type="entry name" value="Mg_chelat-rel"/>
</dbReference>
<dbReference type="SUPFAM" id="SSF52540">
    <property type="entry name" value="P-loop containing nucleoside triphosphate hydrolases"/>
    <property type="match status" value="1"/>
</dbReference>
<dbReference type="SMART" id="SM00382">
    <property type="entry name" value="AAA"/>
    <property type="match status" value="1"/>
</dbReference>
<dbReference type="GO" id="GO:0003677">
    <property type="term" value="F:DNA binding"/>
    <property type="evidence" value="ECO:0007669"/>
    <property type="project" value="InterPro"/>
</dbReference>
<dbReference type="InterPro" id="IPR001208">
    <property type="entry name" value="MCM_dom"/>
</dbReference>
<dbReference type="PRINTS" id="PR01657">
    <property type="entry name" value="MCMFAMILY"/>
</dbReference>
<dbReference type="NCBIfam" id="TIGR00368">
    <property type="entry name" value="YifB family Mg chelatase-like AAA ATPase"/>
    <property type="match status" value="1"/>
</dbReference>
<protein>
    <submittedName>
        <fullName evidence="5">YifB family Mg chelatase-like AAA ATPase</fullName>
    </submittedName>
</protein>
<feature type="non-terminal residue" evidence="5">
    <location>
        <position position="481"/>
    </location>
</feature>
<dbReference type="InterPro" id="IPR014721">
    <property type="entry name" value="Ribsml_uS5_D2-typ_fold_subgr"/>
</dbReference>
<evidence type="ECO:0000313" key="6">
    <source>
        <dbReference type="Proteomes" id="UP000741360"/>
    </source>
</evidence>
<keyword evidence="3" id="KW-0067">ATP-binding</keyword>
<dbReference type="PANTHER" id="PTHR32039:SF7">
    <property type="entry name" value="COMPETENCE PROTEIN COMM"/>
    <property type="match status" value="1"/>
</dbReference>
<name>A0A932GMF3_UNCTE</name>
<dbReference type="Pfam" id="PF13541">
    <property type="entry name" value="ChlI"/>
    <property type="match status" value="1"/>
</dbReference>
<dbReference type="InterPro" id="IPR020568">
    <property type="entry name" value="Ribosomal_Su5_D2-typ_SF"/>
</dbReference>
<dbReference type="Pfam" id="PF01078">
    <property type="entry name" value="Mg_chelatase"/>
    <property type="match status" value="1"/>
</dbReference>
<dbReference type="InterPro" id="IPR003593">
    <property type="entry name" value="AAA+_ATPase"/>
</dbReference>
<evidence type="ECO:0000256" key="1">
    <source>
        <dbReference type="ARBA" id="ARBA00006354"/>
    </source>
</evidence>
<dbReference type="GO" id="GO:0005524">
    <property type="term" value="F:ATP binding"/>
    <property type="evidence" value="ECO:0007669"/>
    <property type="project" value="UniProtKB-KW"/>
</dbReference>
<dbReference type="InterPro" id="IPR045006">
    <property type="entry name" value="CHLI-like"/>
</dbReference>
<dbReference type="PROSITE" id="PS50051">
    <property type="entry name" value="MCM_2"/>
    <property type="match status" value="1"/>
</dbReference>
<comment type="similarity">
    <text evidence="1">Belongs to the Mg-chelatase subunits D/I family. ComM subfamily.</text>
</comment>
<dbReference type="Proteomes" id="UP000741360">
    <property type="component" value="Unassembled WGS sequence"/>
</dbReference>
<evidence type="ECO:0000256" key="3">
    <source>
        <dbReference type="ARBA" id="ARBA00022840"/>
    </source>
</evidence>
<dbReference type="InterPro" id="IPR025158">
    <property type="entry name" value="Mg_chelat-rel_C"/>
</dbReference>
<reference evidence="5" key="1">
    <citation type="submission" date="2020-07" db="EMBL/GenBank/DDBJ databases">
        <title>Huge and variable diversity of episymbiotic CPR bacteria and DPANN archaea in groundwater ecosystems.</title>
        <authorList>
            <person name="He C.Y."/>
            <person name="Keren R."/>
            <person name="Whittaker M."/>
            <person name="Farag I.F."/>
            <person name="Doudna J."/>
            <person name="Cate J.H.D."/>
            <person name="Banfield J.F."/>
        </authorList>
    </citation>
    <scope>NUCLEOTIDE SEQUENCE</scope>
    <source>
        <strain evidence="5">NC_groundwater_717_Ag_S-0.2um_59_8</strain>
    </source>
</reference>
<keyword evidence="2" id="KW-0547">Nucleotide-binding</keyword>
<sequence length="481" mass="52211">MLARVHSATVLGVEACPIEVEVDLALGLPTFSTVGLPDASVRESRDRVKAAITNSGFSFPQRRITVNLAPADLRKEGTSFDLPIAVGILTATGLVPVESVSGVLFFGELSLDGRVKGTRGILPITVAAQRGGYLKVIVPVENAPEAAVVQGIKVIGVENLAQLVSYLNGETALPEARVEVSELFEGDSSCEVDFSEVRGQHHVKRALEVAAAGGHNILMIGPPGAGKSMLARRLPTILPPLTLEEALEVTRVHSVMGIIPKGKALITMRPFRSPHHTISDAGLIGGGTVPAPGEASLAHNGILFLDEFPEFRRNVLEVLRQPLEDGRVTIARASMSLTFPCRFTLVAAMNPCPCGHHTDPTRSCQCTPLEIKRYRDRISGPMLDRIDIHIEVPALKYQEMAGEGGAESSAEIARRVERARHCQQRRFARDRIFCNAHMAPRHTRRYCRIDLQGEKLLELAVEKLGLSARGHQRILKVARTI</sequence>
<dbReference type="PANTHER" id="PTHR32039">
    <property type="entry name" value="MAGNESIUM-CHELATASE SUBUNIT CHLI"/>
    <property type="match status" value="1"/>
</dbReference>
<accession>A0A932GMF3</accession>
<comment type="caution">
    <text evidence="5">The sequence shown here is derived from an EMBL/GenBank/DDBJ whole genome shotgun (WGS) entry which is preliminary data.</text>
</comment>
<dbReference type="InterPro" id="IPR000523">
    <property type="entry name" value="Mg_chelatse_chII-like_cat_dom"/>
</dbReference>
<gene>
    <name evidence="5" type="ORF">HYY65_00935</name>
</gene>
<dbReference type="SUPFAM" id="SSF54211">
    <property type="entry name" value="Ribosomal protein S5 domain 2-like"/>
    <property type="match status" value="1"/>
</dbReference>
<evidence type="ECO:0000259" key="4">
    <source>
        <dbReference type="PROSITE" id="PS50051"/>
    </source>
</evidence>
<dbReference type="Gene3D" id="3.30.230.10">
    <property type="match status" value="1"/>
</dbReference>
<proteinExistence type="inferred from homology"/>
<evidence type="ECO:0000313" key="5">
    <source>
        <dbReference type="EMBL" id="MBI3013639.1"/>
    </source>
</evidence>